<feature type="transmembrane region" description="Helical" evidence="1">
    <location>
        <begin position="42"/>
        <end position="64"/>
    </location>
</feature>
<evidence type="ECO:0000313" key="3">
    <source>
        <dbReference type="Proteomes" id="UP000548476"/>
    </source>
</evidence>
<sequence length="195" mass="20928">MTTSDENPAVPRLQKGWWVLHGALAILTVLALLAFSSPIADLTLLFFAVPGFFAAGLGWFVLVLGARRTWRAFVGPAVVVALLAVLFAEVPRQVRWAMSRPAFDELVAAWAAPAASTTPATVGWSGKRQVGAYEVITVSPVVGGYVFILSGGGFSDDTGFAYLPSGPSAALEGDGYDPDRFHPLGDHWYVWFDAW</sequence>
<dbReference type="AlphaFoldDB" id="A0A841FMY2"/>
<feature type="transmembrane region" description="Helical" evidence="1">
    <location>
        <begin position="16"/>
        <end position="35"/>
    </location>
</feature>
<accession>A0A841FMY2</accession>
<dbReference type="RefSeq" id="WP_184789090.1">
    <property type="nucleotide sequence ID" value="NZ_BONT01000046.1"/>
</dbReference>
<keyword evidence="1" id="KW-0472">Membrane</keyword>
<keyword evidence="3" id="KW-1185">Reference proteome</keyword>
<dbReference type="EMBL" id="JACHGT010000008">
    <property type="protein sequence ID" value="MBB6036263.1"/>
    <property type="molecule type" value="Genomic_DNA"/>
</dbReference>
<evidence type="ECO:0000256" key="1">
    <source>
        <dbReference type="SAM" id="Phobius"/>
    </source>
</evidence>
<dbReference type="Proteomes" id="UP000548476">
    <property type="component" value="Unassembled WGS sequence"/>
</dbReference>
<evidence type="ECO:0000313" key="2">
    <source>
        <dbReference type="EMBL" id="MBB6036263.1"/>
    </source>
</evidence>
<reference evidence="2 3" key="1">
    <citation type="submission" date="2020-08" db="EMBL/GenBank/DDBJ databases">
        <title>Genomic Encyclopedia of Type Strains, Phase IV (KMG-IV): sequencing the most valuable type-strain genomes for metagenomic binning, comparative biology and taxonomic classification.</title>
        <authorList>
            <person name="Goeker M."/>
        </authorList>
    </citation>
    <scope>NUCLEOTIDE SEQUENCE [LARGE SCALE GENOMIC DNA]</scope>
    <source>
        <strain evidence="2 3">YIM 65646</strain>
    </source>
</reference>
<proteinExistence type="predicted"/>
<keyword evidence="1" id="KW-0812">Transmembrane</keyword>
<organism evidence="2 3">
    <name type="scientific">Phytomonospora endophytica</name>
    <dbReference type="NCBI Taxonomy" id="714109"/>
    <lineage>
        <taxon>Bacteria</taxon>
        <taxon>Bacillati</taxon>
        <taxon>Actinomycetota</taxon>
        <taxon>Actinomycetes</taxon>
        <taxon>Micromonosporales</taxon>
        <taxon>Micromonosporaceae</taxon>
        <taxon>Phytomonospora</taxon>
    </lineage>
</organism>
<protein>
    <submittedName>
        <fullName evidence="2">Uncharacterized protein</fullName>
    </submittedName>
</protein>
<keyword evidence="1" id="KW-1133">Transmembrane helix</keyword>
<gene>
    <name evidence="2" type="ORF">HNR73_004131</name>
</gene>
<name>A0A841FMY2_9ACTN</name>
<comment type="caution">
    <text evidence="2">The sequence shown here is derived from an EMBL/GenBank/DDBJ whole genome shotgun (WGS) entry which is preliminary data.</text>
</comment>
<feature type="transmembrane region" description="Helical" evidence="1">
    <location>
        <begin position="70"/>
        <end position="90"/>
    </location>
</feature>